<dbReference type="AlphaFoldDB" id="A0A4Y2BDJ6"/>
<dbReference type="EMBL" id="BGPR01000065">
    <property type="protein sequence ID" value="GBL89445.1"/>
    <property type="molecule type" value="Genomic_DNA"/>
</dbReference>
<proteinExistence type="predicted"/>
<keyword evidence="2" id="KW-1185">Reference proteome</keyword>
<gene>
    <name evidence="1" type="ORF">AVEN_87795_1</name>
</gene>
<protein>
    <submittedName>
        <fullName evidence="1">Uncharacterized protein</fullName>
    </submittedName>
</protein>
<dbReference type="Proteomes" id="UP000499080">
    <property type="component" value="Unassembled WGS sequence"/>
</dbReference>
<accession>A0A4Y2BDJ6</accession>
<comment type="caution">
    <text evidence="1">The sequence shown here is derived from an EMBL/GenBank/DDBJ whole genome shotgun (WGS) entry which is preliminary data.</text>
</comment>
<evidence type="ECO:0000313" key="1">
    <source>
        <dbReference type="EMBL" id="GBL89445.1"/>
    </source>
</evidence>
<name>A0A4Y2BDJ6_ARAVE</name>
<organism evidence="1 2">
    <name type="scientific">Araneus ventricosus</name>
    <name type="common">Orbweaver spider</name>
    <name type="synonym">Epeira ventricosa</name>
    <dbReference type="NCBI Taxonomy" id="182803"/>
    <lineage>
        <taxon>Eukaryota</taxon>
        <taxon>Metazoa</taxon>
        <taxon>Ecdysozoa</taxon>
        <taxon>Arthropoda</taxon>
        <taxon>Chelicerata</taxon>
        <taxon>Arachnida</taxon>
        <taxon>Araneae</taxon>
        <taxon>Araneomorphae</taxon>
        <taxon>Entelegynae</taxon>
        <taxon>Araneoidea</taxon>
        <taxon>Araneidae</taxon>
        <taxon>Araneus</taxon>
    </lineage>
</organism>
<sequence length="82" mass="9245">MRSLTLQAKPGLTRGVNIYHRPTVQMACRRANFKRSLLLCEMKVAKLVDYLPFKLLSWNLLSASEVDAILMVATARKGIRLG</sequence>
<evidence type="ECO:0000313" key="2">
    <source>
        <dbReference type="Proteomes" id="UP000499080"/>
    </source>
</evidence>
<reference evidence="1 2" key="1">
    <citation type="journal article" date="2019" name="Sci. Rep.">
        <title>Orb-weaving spider Araneus ventricosus genome elucidates the spidroin gene catalogue.</title>
        <authorList>
            <person name="Kono N."/>
            <person name="Nakamura H."/>
            <person name="Ohtoshi R."/>
            <person name="Moran D.A.P."/>
            <person name="Shinohara A."/>
            <person name="Yoshida Y."/>
            <person name="Fujiwara M."/>
            <person name="Mori M."/>
            <person name="Tomita M."/>
            <person name="Arakawa K."/>
        </authorList>
    </citation>
    <scope>NUCLEOTIDE SEQUENCE [LARGE SCALE GENOMIC DNA]</scope>
</reference>